<evidence type="ECO:0000313" key="2">
    <source>
        <dbReference type="Proteomes" id="UP000504608"/>
    </source>
</evidence>
<organism evidence="2 3">
    <name type="scientific">Cucurbita maxima</name>
    <name type="common">Pumpkin</name>
    <name type="synonym">Winter squash</name>
    <dbReference type="NCBI Taxonomy" id="3661"/>
    <lineage>
        <taxon>Eukaryota</taxon>
        <taxon>Viridiplantae</taxon>
        <taxon>Streptophyta</taxon>
        <taxon>Embryophyta</taxon>
        <taxon>Tracheophyta</taxon>
        <taxon>Spermatophyta</taxon>
        <taxon>Magnoliopsida</taxon>
        <taxon>eudicotyledons</taxon>
        <taxon>Gunneridae</taxon>
        <taxon>Pentapetalae</taxon>
        <taxon>rosids</taxon>
        <taxon>fabids</taxon>
        <taxon>Cucurbitales</taxon>
        <taxon>Cucurbitaceae</taxon>
        <taxon>Cucurbiteae</taxon>
        <taxon>Cucurbita</taxon>
    </lineage>
</organism>
<evidence type="ECO:0000313" key="3">
    <source>
        <dbReference type="RefSeq" id="XP_022965753.1"/>
    </source>
</evidence>
<dbReference type="AlphaFoldDB" id="A0A6J1HPW6"/>
<dbReference type="PANTHER" id="PTHR35481:SF1">
    <property type="entry name" value="DNA-DIRECTED RNA POLYMERASE SUBUNIT ALPHA"/>
    <property type="match status" value="1"/>
</dbReference>
<proteinExistence type="predicted"/>
<sequence>MSKRPWNFPFHLLATEVSQLPSRYSDCALRSCFMAYLPPHKRHSNDMEKPSPTAELLAPLFNRKLDLRASGRKVDRSGRIIYADQARHKWFIIGDSDDDNLFPSCVRLEPIALRANEHRMGEKHLALVYSNVSQGNKEEEEVVIEPWASIVVKLLPDILSSIEHIKNEINQDEEVKLTLVARIGKVIFHGTSEFDSNKLPTRAVMGQLKRSFRTNVSETYIENIRDKVIPLIGVKFEEEKDTYHIKLSDAEHPHVTLTCKCTALPESNKLKLYKVELNPVRHMVADISCLKQNVDMRVMTFSKKTVGKLTDDEMEDILDLINSAILDKDVKGGLRWPLGKASSGDRFKVVGAWHTVSQSYVNPFVRIKLRNADRYDFKTLVGEVSKEVTFKMKRLTSELLREKPEVDVIPDMLNDNLKLFWNNFVCSATCSSP</sequence>
<protein>
    <submittedName>
        <fullName evidence="3">Uncharacterized protein LOC111465552 isoform X1</fullName>
    </submittedName>
</protein>
<dbReference type="Proteomes" id="UP000504608">
    <property type="component" value="Unplaced"/>
</dbReference>
<dbReference type="Pfam" id="PF25475">
    <property type="entry name" value="DUF7903"/>
    <property type="match status" value="1"/>
</dbReference>
<accession>A0A6J1HPW6</accession>
<gene>
    <name evidence="3" type="primary">LOC111465552</name>
</gene>
<dbReference type="GeneID" id="111465552"/>
<feature type="domain" description="DUF7903" evidence="1">
    <location>
        <begin position="75"/>
        <end position="424"/>
    </location>
</feature>
<name>A0A6J1HPW6_CUCMA</name>
<dbReference type="KEGG" id="cmax:111465552"/>
<reference evidence="3" key="1">
    <citation type="submission" date="2025-08" db="UniProtKB">
        <authorList>
            <consortium name="RefSeq"/>
        </authorList>
    </citation>
    <scope>IDENTIFICATION</scope>
    <source>
        <tissue evidence="3">Young leaves</tissue>
    </source>
</reference>
<dbReference type="OrthoDB" id="2014147at2759"/>
<evidence type="ECO:0000259" key="1">
    <source>
        <dbReference type="Pfam" id="PF25475"/>
    </source>
</evidence>
<dbReference type="PANTHER" id="PTHR35481">
    <property type="entry name" value="DNA-DIRECTED RNA POLYMERASE SUBUNIT ALPHA"/>
    <property type="match status" value="1"/>
</dbReference>
<dbReference type="InterPro" id="IPR057225">
    <property type="entry name" value="DUF7903"/>
</dbReference>
<dbReference type="RefSeq" id="XP_022965753.1">
    <property type="nucleotide sequence ID" value="XM_023109985.1"/>
</dbReference>
<keyword evidence="2" id="KW-1185">Reference proteome</keyword>